<reference evidence="2 3" key="1">
    <citation type="submission" date="2019-01" db="EMBL/GenBank/DDBJ databases">
        <authorList>
            <person name="Chen W.-M."/>
        </authorList>
    </citation>
    <scope>NUCLEOTIDE SEQUENCE [LARGE SCALE GENOMIC DNA]</scope>
    <source>
        <strain evidence="2 3">KYPC3</strain>
    </source>
</reference>
<evidence type="ECO:0000313" key="3">
    <source>
        <dbReference type="Proteomes" id="UP000283077"/>
    </source>
</evidence>
<proteinExistence type="predicted"/>
<dbReference type="AlphaFoldDB" id="A0A437QLG2"/>
<gene>
    <name evidence="2" type="ORF">EOE67_14400</name>
</gene>
<comment type="caution">
    <text evidence="2">The sequence shown here is derived from an EMBL/GenBank/DDBJ whole genome shotgun (WGS) entry which is preliminary data.</text>
</comment>
<evidence type="ECO:0000313" key="2">
    <source>
        <dbReference type="EMBL" id="RVU35363.1"/>
    </source>
</evidence>
<dbReference type="Pfam" id="PF13356">
    <property type="entry name" value="Arm-DNA-bind_3"/>
    <property type="match status" value="1"/>
</dbReference>
<dbReference type="Gene3D" id="3.30.160.390">
    <property type="entry name" value="Integrase, DNA-binding domain"/>
    <property type="match status" value="1"/>
</dbReference>
<dbReference type="InterPro" id="IPR038488">
    <property type="entry name" value="Integrase_DNA-bd_sf"/>
</dbReference>
<dbReference type="EMBL" id="SACS01000016">
    <property type="protein sequence ID" value="RVU35363.1"/>
    <property type="molecule type" value="Genomic_DNA"/>
</dbReference>
<dbReference type="Proteomes" id="UP000283077">
    <property type="component" value="Unassembled WGS sequence"/>
</dbReference>
<sequence length="106" mass="11711">MKALPANSKDAKGTDLEFSDTEVIGLKCLSGRTGNKRWLLRYSTNTGRKSSIAIGRFPDIDVTLARNIASKHLQNIAEGHDPKAERDDLKKAPTVSQFFWDTAPPL</sequence>
<accession>A0A437QLG2</accession>
<dbReference type="OrthoDB" id="9795573at2"/>
<organism evidence="2 3">
    <name type="scientific">Rheinheimera riviphila</name>
    <dbReference type="NCBI Taxonomy" id="1834037"/>
    <lineage>
        <taxon>Bacteria</taxon>
        <taxon>Pseudomonadati</taxon>
        <taxon>Pseudomonadota</taxon>
        <taxon>Gammaproteobacteria</taxon>
        <taxon>Chromatiales</taxon>
        <taxon>Chromatiaceae</taxon>
        <taxon>Rheinheimera</taxon>
    </lineage>
</organism>
<keyword evidence="3" id="KW-1185">Reference proteome</keyword>
<feature type="domain" description="Integrase DNA-binding" evidence="1">
    <location>
        <begin position="13"/>
        <end position="87"/>
    </location>
</feature>
<protein>
    <submittedName>
        <fullName evidence="2">DUF4102 domain-containing protein</fullName>
    </submittedName>
</protein>
<dbReference type="InterPro" id="IPR025166">
    <property type="entry name" value="Integrase_DNA_bind_dom"/>
</dbReference>
<evidence type="ECO:0000259" key="1">
    <source>
        <dbReference type="Pfam" id="PF13356"/>
    </source>
</evidence>
<name>A0A437QLG2_9GAMM</name>